<evidence type="ECO:0000313" key="2">
    <source>
        <dbReference type="EMBL" id="CAG8764071.1"/>
    </source>
</evidence>
<dbReference type="Proteomes" id="UP000789570">
    <property type="component" value="Unassembled WGS sequence"/>
</dbReference>
<gene>
    <name evidence="2" type="ORF">FCALED_LOCUS17108</name>
</gene>
<keyword evidence="3" id="KW-1185">Reference proteome</keyword>
<evidence type="ECO:0000313" key="3">
    <source>
        <dbReference type="Proteomes" id="UP000789570"/>
    </source>
</evidence>
<sequence>QLYLNYPTSATSSPQQQPYYPPGYVPAESDRKGKGKAKISKKLRIGN</sequence>
<comment type="caution">
    <text evidence="2">The sequence shown here is derived from an EMBL/GenBank/DDBJ whole genome shotgun (WGS) entry which is preliminary data.</text>
</comment>
<proteinExistence type="predicted"/>
<feature type="region of interest" description="Disordered" evidence="1">
    <location>
        <begin position="1"/>
        <end position="47"/>
    </location>
</feature>
<organism evidence="2 3">
    <name type="scientific">Funneliformis caledonium</name>
    <dbReference type="NCBI Taxonomy" id="1117310"/>
    <lineage>
        <taxon>Eukaryota</taxon>
        <taxon>Fungi</taxon>
        <taxon>Fungi incertae sedis</taxon>
        <taxon>Mucoromycota</taxon>
        <taxon>Glomeromycotina</taxon>
        <taxon>Glomeromycetes</taxon>
        <taxon>Glomerales</taxon>
        <taxon>Glomeraceae</taxon>
        <taxon>Funneliformis</taxon>
    </lineage>
</organism>
<dbReference type="EMBL" id="CAJVPQ010024089">
    <property type="protein sequence ID" value="CAG8764071.1"/>
    <property type="molecule type" value="Genomic_DNA"/>
</dbReference>
<feature type="non-terminal residue" evidence="2">
    <location>
        <position position="1"/>
    </location>
</feature>
<evidence type="ECO:0000256" key="1">
    <source>
        <dbReference type="SAM" id="MobiDB-lite"/>
    </source>
</evidence>
<protein>
    <submittedName>
        <fullName evidence="2">6621_t:CDS:1</fullName>
    </submittedName>
</protein>
<reference evidence="2" key="1">
    <citation type="submission" date="2021-06" db="EMBL/GenBank/DDBJ databases">
        <authorList>
            <person name="Kallberg Y."/>
            <person name="Tangrot J."/>
            <person name="Rosling A."/>
        </authorList>
    </citation>
    <scope>NUCLEOTIDE SEQUENCE</scope>
    <source>
        <strain evidence="2">UK204</strain>
    </source>
</reference>
<accession>A0A9N9J3X4</accession>
<feature type="compositionally biased region" description="Low complexity" evidence="1">
    <location>
        <begin position="1"/>
        <end position="18"/>
    </location>
</feature>
<name>A0A9N9J3X4_9GLOM</name>
<feature type="compositionally biased region" description="Basic residues" evidence="1">
    <location>
        <begin position="33"/>
        <end position="47"/>
    </location>
</feature>
<dbReference type="AlphaFoldDB" id="A0A9N9J3X4"/>